<keyword evidence="2 6" id="KW-0238">DNA-binding</keyword>
<accession>A0A7W9J4V4</accession>
<dbReference type="Pfam" id="PF01638">
    <property type="entry name" value="HxlR"/>
    <property type="match status" value="1"/>
</dbReference>
<proteinExistence type="predicted"/>
<dbReference type="RefSeq" id="WP_184795202.1">
    <property type="nucleotide sequence ID" value="NZ_JACHMY010000001.1"/>
</dbReference>
<dbReference type="Gene3D" id="1.10.10.10">
    <property type="entry name" value="Winged helix-like DNA-binding domain superfamily/Winged helix DNA-binding domain"/>
    <property type="match status" value="1"/>
</dbReference>
<dbReference type="InterPro" id="IPR036388">
    <property type="entry name" value="WH-like_DNA-bd_sf"/>
</dbReference>
<keyword evidence="3" id="KW-0804">Transcription</keyword>
<dbReference type="InterPro" id="IPR036390">
    <property type="entry name" value="WH_DNA-bd_sf"/>
</dbReference>
<organism evidence="6 7">
    <name type="scientific">Kribbella italica</name>
    <dbReference type="NCBI Taxonomy" id="1540520"/>
    <lineage>
        <taxon>Bacteria</taxon>
        <taxon>Bacillati</taxon>
        <taxon>Actinomycetota</taxon>
        <taxon>Actinomycetes</taxon>
        <taxon>Propionibacteriales</taxon>
        <taxon>Kribbellaceae</taxon>
        <taxon>Kribbella</taxon>
    </lineage>
</organism>
<dbReference type="Proteomes" id="UP000549971">
    <property type="component" value="Unassembled WGS sequence"/>
</dbReference>
<evidence type="ECO:0000256" key="2">
    <source>
        <dbReference type="ARBA" id="ARBA00023125"/>
    </source>
</evidence>
<dbReference type="PANTHER" id="PTHR33204:SF37">
    <property type="entry name" value="HTH-TYPE TRANSCRIPTIONAL REGULATOR YODB"/>
    <property type="match status" value="1"/>
</dbReference>
<evidence type="ECO:0000313" key="6">
    <source>
        <dbReference type="EMBL" id="MBB5835568.1"/>
    </source>
</evidence>
<evidence type="ECO:0000313" key="7">
    <source>
        <dbReference type="Proteomes" id="UP000549971"/>
    </source>
</evidence>
<dbReference type="InterPro" id="IPR002577">
    <property type="entry name" value="HTH_HxlR"/>
</dbReference>
<dbReference type="PANTHER" id="PTHR33204">
    <property type="entry name" value="TRANSCRIPTIONAL REGULATOR, MARR FAMILY"/>
    <property type="match status" value="1"/>
</dbReference>
<evidence type="ECO:0000256" key="1">
    <source>
        <dbReference type="ARBA" id="ARBA00023015"/>
    </source>
</evidence>
<dbReference type="GO" id="GO:0003677">
    <property type="term" value="F:DNA binding"/>
    <property type="evidence" value="ECO:0007669"/>
    <property type="project" value="UniProtKB-KW"/>
</dbReference>
<evidence type="ECO:0000259" key="5">
    <source>
        <dbReference type="PROSITE" id="PS51118"/>
    </source>
</evidence>
<dbReference type="EMBL" id="JACHMY010000001">
    <property type="protein sequence ID" value="MBB5835568.1"/>
    <property type="molecule type" value="Genomic_DNA"/>
</dbReference>
<keyword evidence="7" id="KW-1185">Reference proteome</keyword>
<gene>
    <name evidence="6" type="ORF">HDA39_002302</name>
</gene>
<sequence>MEDRTSTTPGHPEVTSSPRGDLFSPECPTRRLLDRVGSKWVAMIVKTLAEAGELRYADLKRRTPGVSAKMLTQTLRGLEDDHLVVRRVEPTVPPAVHYSLTPLGRSLDEPLAALRDWAETHMSEIDQHRQETARQA</sequence>
<keyword evidence="1" id="KW-0805">Transcription regulation</keyword>
<feature type="compositionally biased region" description="Polar residues" evidence="4">
    <location>
        <begin position="1"/>
        <end position="18"/>
    </location>
</feature>
<feature type="domain" description="HTH hxlR-type" evidence="5">
    <location>
        <begin position="27"/>
        <end position="126"/>
    </location>
</feature>
<dbReference type="PROSITE" id="PS51118">
    <property type="entry name" value="HTH_HXLR"/>
    <property type="match status" value="1"/>
</dbReference>
<comment type="caution">
    <text evidence="6">The sequence shown here is derived from an EMBL/GenBank/DDBJ whole genome shotgun (WGS) entry which is preliminary data.</text>
</comment>
<evidence type="ECO:0000256" key="3">
    <source>
        <dbReference type="ARBA" id="ARBA00023163"/>
    </source>
</evidence>
<dbReference type="AlphaFoldDB" id="A0A7W9J4V4"/>
<name>A0A7W9J4V4_9ACTN</name>
<reference evidence="6 7" key="1">
    <citation type="submission" date="2020-08" db="EMBL/GenBank/DDBJ databases">
        <title>Sequencing the genomes of 1000 actinobacteria strains.</title>
        <authorList>
            <person name="Klenk H.-P."/>
        </authorList>
    </citation>
    <scope>NUCLEOTIDE SEQUENCE [LARGE SCALE GENOMIC DNA]</scope>
    <source>
        <strain evidence="6 7">DSM 28967</strain>
    </source>
</reference>
<feature type="region of interest" description="Disordered" evidence="4">
    <location>
        <begin position="1"/>
        <end position="27"/>
    </location>
</feature>
<evidence type="ECO:0000256" key="4">
    <source>
        <dbReference type="SAM" id="MobiDB-lite"/>
    </source>
</evidence>
<dbReference type="SUPFAM" id="SSF46785">
    <property type="entry name" value="Winged helix' DNA-binding domain"/>
    <property type="match status" value="1"/>
</dbReference>
<protein>
    <submittedName>
        <fullName evidence="6">DNA-binding HxlR family transcriptional regulator</fullName>
    </submittedName>
</protein>